<dbReference type="PANTHER" id="PTHR47959">
    <property type="entry name" value="ATP-DEPENDENT RNA HELICASE RHLE-RELATED"/>
    <property type="match status" value="1"/>
</dbReference>
<feature type="domain" description="Helicase ATP-binding" evidence="6">
    <location>
        <begin position="71"/>
        <end position="301"/>
    </location>
</feature>
<evidence type="ECO:0000256" key="1">
    <source>
        <dbReference type="ARBA" id="ARBA00022741"/>
    </source>
</evidence>
<dbReference type="InterPro" id="IPR014001">
    <property type="entry name" value="Helicase_ATP-bd"/>
</dbReference>
<dbReference type="Gene3D" id="3.40.50.300">
    <property type="entry name" value="P-loop containing nucleotide triphosphate hydrolases"/>
    <property type="match status" value="2"/>
</dbReference>
<evidence type="ECO:0000259" key="7">
    <source>
        <dbReference type="PROSITE" id="PS51194"/>
    </source>
</evidence>
<dbReference type="InterPro" id="IPR027417">
    <property type="entry name" value="P-loop_NTPase"/>
</dbReference>
<gene>
    <name evidence="8" type="ORF">URODEC1_LOCUS53680</name>
</gene>
<evidence type="ECO:0000313" key="8">
    <source>
        <dbReference type="EMBL" id="CAL4976588.1"/>
    </source>
</evidence>
<evidence type="ECO:0000259" key="6">
    <source>
        <dbReference type="PROSITE" id="PS51192"/>
    </source>
</evidence>
<reference evidence="9" key="1">
    <citation type="submission" date="2024-06" db="EMBL/GenBank/DDBJ databases">
        <authorList>
            <person name="Ryan C."/>
        </authorList>
    </citation>
    <scope>NUCLEOTIDE SEQUENCE [LARGE SCALE GENOMIC DNA]</scope>
</reference>
<keyword evidence="1" id="KW-0547">Nucleotide-binding</keyword>
<keyword evidence="9" id="KW-1185">Reference proteome</keyword>
<dbReference type="InterPro" id="IPR050079">
    <property type="entry name" value="DEAD_box_RNA_helicase"/>
</dbReference>
<feature type="compositionally biased region" description="Basic and acidic residues" evidence="5">
    <location>
        <begin position="449"/>
        <end position="459"/>
    </location>
</feature>
<dbReference type="CDD" id="cd18787">
    <property type="entry name" value="SF2_C_DEAD"/>
    <property type="match status" value="1"/>
</dbReference>
<dbReference type="InterPro" id="IPR001650">
    <property type="entry name" value="Helicase_C-like"/>
</dbReference>
<dbReference type="EMBL" id="OZ075130">
    <property type="protein sequence ID" value="CAL4976588.1"/>
    <property type="molecule type" value="Genomic_DNA"/>
</dbReference>
<dbReference type="PANTHER" id="PTHR47959:SF1">
    <property type="entry name" value="ATP-DEPENDENT RNA HELICASE DBPA"/>
    <property type="match status" value="1"/>
</dbReference>
<sequence length="475" mass="53230">MVAMARKEEEEGPADRVPHLPWMRYPVDIDTFSGCPVAQLPRLDPRLAEAVQRMGIESFFPVQEAAWVETIGPGAFERDVCINSPTGSGKTLAYALPIVQMLSTRKVRCLRALVVLPTRDLALQVKEVFDAIAPVVGLSVGSAVGQSSIADEVSNLVRKPKQELYQTIDEEYVKMEPLTKVDILVATPGRLMDHINMTNGFSLEHLQYLVIDETDRMLREAYQSWLPTVIELTHSIGQDHSWHDTDGKTLLHSLTTIRRSGVERGFKGKCYPRLAKIVLSATLTQDPSKLSQLELHHPLLLNSGKKRYRIPTKLESYKLATIILAYAIILIEFPSCRKTLEAFKEGEIDVLIGTDRMARGIHIDGLRYVINYDMPPYVKTYIHRAGRTARAGESGSCFTFLRKHEVKTFDKMLKKADNASCSLHSVPEESIETLRPVFSSALKKLEESLESEAAKKSNSGEKISSGSKRKRTNQK</sequence>
<keyword evidence="4" id="KW-0067">ATP-binding</keyword>
<feature type="region of interest" description="Disordered" evidence="5">
    <location>
        <begin position="449"/>
        <end position="475"/>
    </location>
</feature>
<evidence type="ECO:0000313" key="9">
    <source>
        <dbReference type="Proteomes" id="UP001497457"/>
    </source>
</evidence>
<dbReference type="AlphaFoldDB" id="A0ABC9AC49"/>
<dbReference type="InterPro" id="IPR011545">
    <property type="entry name" value="DEAD/DEAH_box_helicase_dom"/>
</dbReference>
<dbReference type="Pfam" id="PF00270">
    <property type="entry name" value="DEAD"/>
    <property type="match status" value="1"/>
</dbReference>
<dbReference type="Proteomes" id="UP001497457">
    <property type="component" value="Chromosome 20rd"/>
</dbReference>
<evidence type="ECO:0000256" key="4">
    <source>
        <dbReference type="ARBA" id="ARBA00022840"/>
    </source>
</evidence>
<proteinExistence type="predicted"/>
<evidence type="ECO:0000256" key="2">
    <source>
        <dbReference type="ARBA" id="ARBA00022801"/>
    </source>
</evidence>
<dbReference type="GO" id="GO:0004386">
    <property type="term" value="F:helicase activity"/>
    <property type="evidence" value="ECO:0007669"/>
    <property type="project" value="UniProtKB-KW"/>
</dbReference>
<dbReference type="SMART" id="SM00490">
    <property type="entry name" value="HELICc"/>
    <property type="match status" value="1"/>
</dbReference>
<organism evidence="8 9">
    <name type="scientific">Urochloa decumbens</name>
    <dbReference type="NCBI Taxonomy" id="240449"/>
    <lineage>
        <taxon>Eukaryota</taxon>
        <taxon>Viridiplantae</taxon>
        <taxon>Streptophyta</taxon>
        <taxon>Embryophyta</taxon>
        <taxon>Tracheophyta</taxon>
        <taxon>Spermatophyta</taxon>
        <taxon>Magnoliopsida</taxon>
        <taxon>Liliopsida</taxon>
        <taxon>Poales</taxon>
        <taxon>Poaceae</taxon>
        <taxon>PACMAD clade</taxon>
        <taxon>Panicoideae</taxon>
        <taxon>Panicodae</taxon>
        <taxon>Paniceae</taxon>
        <taxon>Melinidinae</taxon>
        <taxon>Urochloa</taxon>
    </lineage>
</organism>
<dbReference type="SUPFAM" id="SSF52540">
    <property type="entry name" value="P-loop containing nucleoside triphosphate hydrolases"/>
    <property type="match status" value="1"/>
</dbReference>
<dbReference type="PROSITE" id="PS51192">
    <property type="entry name" value="HELICASE_ATP_BIND_1"/>
    <property type="match status" value="1"/>
</dbReference>
<dbReference type="PROSITE" id="PS51194">
    <property type="entry name" value="HELICASE_CTER"/>
    <property type="match status" value="1"/>
</dbReference>
<keyword evidence="2" id="KW-0378">Hydrolase</keyword>
<dbReference type="Pfam" id="PF00271">
    <property type="entry name" value="Helicase_C"/>
    <property type="match status" value="1"/>
</dbReference>
<evidence type="ECO:0000256" key="5">
    <source>
        <dbReference type="SAM" id="MobiDB-lite"/>
    </source>
</evidence>
<accession>A0ABC9AC49</accession>
<dbReference type="SMART" id="SM00487">
    <property type="entry name" value="DEXDc"/>
    <property type="match status" value="1"/>
</dbReference>
<dbReference type="GO" id="GO:0005524">
    <property type="term" value="F:ATP binding"/>
    <property type="evidence" value="ECO:0007669"/>
    <property type="project" value="UniProtKB-KW"/>
</dbReference>
<protein>
    <recommendedName>
        <fullName evidence="10">DEAD-box ATP-dependent RNA helicase 1</fullName>
    </recommendedName>
</protein>
<evidence type="ECO:0008006" key="10">
    <source>
        <dbReference type="Google" id="ProtNLM"/>
    </source>
</evidence>
<keyword evidence="3" id="KW-0347">Helicase</keyword>
<dbReference type="CDD" id="cd17956">
    <property type="entry name" value="DEADc_DDX51"/>
    <property type="match status" value="1"/>
</dbReference>
<feature type="domain" description="Helicase C-terminal" evidence="7">
    <location>
        <begin position="269"/>
        <end position="434"/>
    </location>
</feature>
<dbReference type="GO" id="GO:0016787">
    <property type="term" value="F:hydrolase activity"/>
    <property type="evidence" value="ECO:0007669"/>
    <property type="project" value="UniProtKB-KW"/>
</dbReference>
<evidence type="ECO:0000256" key="3">
    <source>
        <dbReference type="ARBA" id="ARBA00022806"/>
    </source>
</evidence>
<name>A0ABC9AC49_9POAL</name>
<reference evidence="8 9" key="2">
    <citation type="submission" date="2024-10" db="EMBL/GenBank/DDBJ databases">
        <authorList>
            <person name="Ryan C."/>
        </authorList>
    </citation>
    <scope>NUCLEOTIDE SEQUENCE [LARGE SCALE GENOMIC DNA]</scope>
</reference>